<dbReference type="eggNOG" id="COG0706">
    <property type="taxonomic scope" value="Bacteria"/>
</dbReference>
<feature type="chain" id="PRO_5008963501" description="Membrane protein insertase YidC" evidence="13">
    <location>
        <begin position="28"/>
        <end position="257"/>
    </location>
</feature>
<keyword evidence="5 12" id="KW-0732">Signal</keyword>
<dbReference type="EMBL" id="AFEU01000003">
    <property type="protein sequence ID" value="EIJ78167.1"/>
    <property type="molecule type" value="Genomic_DNA"/>
</dbReference>
<dbReference type="GO" id="GO:0032977">
    <property type="term" value="F:membrane insertase activity"/>
    <property type="evidence" value="ECO:0007669"/>
    <property type="project" value="InterPro"/>
</dbReference>
<name>I3DV96_BACMT</name>
<comment type="caution">
    <text evidence="15">The sequence shown here is derived from an EMBL/GenBank/DDBJ whole genome shotgun (WGS) entry which is preliminary data.</text>
</comment>
<keyword evidence="8 12" id="KW-0472">Membrane</keyword>
<evidence type="ECO:0000256" key="2">
    <source>
        <dbReference type="ARBA" id="ARBA00022448"/>
    </source>
</evidence>
<dbReference type="Pfam" id="PF02096">
    <property type="entry name" value="60KD_IMP"/>
    <property type="match status" value="1"/>
</dbReference>
<dbReference type="GO" id="GO:0015031">
    <property type="term" value="P:protein transport"/>
    <property type="evidence" value="ECO:0007669"/>
    <property type="project" value="UniProtKB-KW"/>
</dbReference>
<feature type="transmembrane region" description="Helical" evidence="12">
    <location>
        <begin position="205"/>
        <end position="221"/>
    </location>
</feature>
<sequence length="257" mass="29004">MKIKRLALSLIILFISTSLLTACQAYGADNKGFFHIMFIEPFAQAIHFVAGLFGGNFGLSIIVITILIRLILMPLVLKQYKSQLAMKEKMELLKPELDEIQKKLKSAKKLEEQQKLQQEMFSLYRKHAVNPLSAGCLPAIIQMPILLGFYYAIRSSGEIATHSFLWFNLGHPDLFITAAAGIVYFLQFKVSQSNMPADQQNQMKFFGLLSPIMIVFVSINAPAALPLYWTVGGLFLIIQTIVARKLYSTEKRHENSN</sequence>
<keyword evidence="9" id="KW-0564">Palmitate</keyword>
<keyword evidence="16" id="KW-1185">Reference proteome</keyword>
<dbReference type="PATRIC" id="fig|997296.3.peg.2404"/>
<keyword evidence="10 12" id="KW-0143">Chaperone</keyword>
<evidence type="ECO:0000256" key="1">
    <source>
        <dbReference type="ARBA" id="ARBA00004651"/>
    </source>
</evidence>
<evidence type="ECO:0000256" key="12">
    <source>
        <dbReference type="HAMAP-Rule" id="MF_01811"/>
    </source>
</evidence>
<dbReference type="NCBIfam" id="TIGR03592">
    <property type="entry name" value="yidC_oxa1_cterm"/>
    <property type="match status" value="1"/>
</dbReference>
<keyword evidence="7 12" id="KW-1133">Transmembrane helix</keyword>
<evidence type="ECO:0000256" key="4">
    <source>
        <dbReference type="ARBA" id="ARBA00022692"/>
    </source>
</evidence>
<dbReference type="STRING" id="997296.PB1_11424"/>
<dbReference type="GO" id="GO:0005886">
    <property type="term" value="C:plasma membrane"/>
    <property type="evidence" value="ECO:0007669"/>
    <property type="project" value="UniProtKB-SubCell"/>
</dbReference>
<comment type="function">
    <text evidence="12">Required for the insertion and/or proper folding and/or complex formation of integral membrane proteins into the membrane. Involved in integration of membrane proteins that insert both dependently and independently of the Sec translocase complex, as well as at least some lipoproteins.</text>
</comment>
<evidence type="ECO:0000256" key="3">
    <source>
        <dbReference type="ARBA" id="ARBA00022475"/>
    </source>
</evidence>
<dbReference type="PROSITE" id="PS51257">
    <property type="entry name" value="PROKAR_LIPOPROTEIN"/>
    <property type="match status" value="1"/>
</dbReference>
<feature type="transmembrane region" description="Helical" evidence="12">
    <location>
        <begin position="165"/>
        <end position="185"/>
    </location>
</feature>
<dbReference type="Proteomes" id="UP000010523">
    <property type="component" value="Unassembled WGS sequence"/>
</dbReference>
<dbReference type="InterPro" id="IPR028055">
    <property type="entry name" value="YidC/Oxa/ALB_C"/>
</dbReference>
<evidence type="ECO:0000313" key="16">
    <source>
        <dbReference type="Proteomes" id="UP000010523"/>
    </source>
</evidence>
<dbReference type="PANTHER" id="PTHR12428">
    <property type="entry name" value="OXA1"/>
    <property type="match status" value="1"/>
</dbReference>
<dbReference type="PANTHER" id="PTHR12428:SF65">
    <property type="entry name" value="CYTOCHROME C OXIDASE ASSEMBLY PROTEIN COX18, MITOCHONDRIAL"/>
    <property type="match status" value="1"/>
</dbReference>
<dbReference type="InterPro" id="IPR023060">
    <property type="entry name" value="YidC/YidC1/YidC2_Firmicutes"/>
</dbReference>
<evidence type="ECO:0000256" key="11">
    <source>
        <dbReference type="ARBA" id="ARBA00023288"/>
    </source>
</evidence>
<evidence type="ECO:0000256" key="10">
    <source>
        <dbReference type="ARBA" id="ARBA00023186"/>
    </source>
</evidence>
<accession>I3DV96</accession>
<reference evidence="15 16" key="1">
    <citation type="journal article" date="2012" name="Appl. Environ. Microbiol.">
        <title>Genome Sequence of Thermotolerant Bacillus methanolicus: Features and Regulation Related to Methylotrophy and Production of L-Lysine and L-Glutamate from Methanol.</title>
        <authorList>
            <person name="Heggeset T.M."/>
            <person name="Krog A."/>
            <person name="Balzer S."/>
            <person name="Wentzel A."/>
            <person name="Ellingsen T.E."/>
            <person name="Brautaset T."/>
        </authorList>
    </citation>
    <scope>NUCLEOTIDE SEQUENCE [LARGE SCALE GENOMIC DNA]</scope>
    <source>
        <strain evidence="15 16">PB1</strain>
    </source>
</reference>
<dbReference type="GO" id="GO:0051205">
    <property type="term" value="P:protein insertion into membrane"/>
    <property type="evidence" value="ECO:0007669"/>
    <property type="project" value="TreeGrafter"/>
</dbReference>
<comment type="subcellular location">
    <subcellularLocation>
        <location evidence="1 12">Cell membrane</location>
        <topology evidence="1 12">Multi-pass membrane protein</topology>
    </subcellularLocation>
</comment>
<dbReference type="RefSeq" id="WP_004436421.1">
    <property type="nucleotide sequence ID" value="NZ_AFEU01000003.1"/>
</dbReference>
<comment type="similarity">
    <text evidence="12">Belongs to the OXA1/ALB3/YidC family. Type 2 subfamily.</text>
</comment>
<evidence type="ECO:0000256" key="13">
    <source>
        <dbReference type="SAM" id="SignalP"/>
    </source>
</evidence>
<evidence type="ECO:0000256" key="7">
    <source>
        <dbReference type="ARBA" id="ARBA00022989"/>
    </source>
</evidence>
<feature type="domain" description="Membrane insertase YidC/Oxa/ALB C-terminal" evidence="14">
    <location>
        <begin position="57"/>
        <end position="244"/>
    </location>
</feature>
<dbReference type="CDD" id="cd20070">
    <property type="entry name" value="5TM_YidC_Alb3"/>
    <property type="match status" value="1"/>
</dbReference>
<evidence type="ECO:0000256" key="6">
    <source>
        <dbReference type="ARBA" id="ARBA00022927"/>
    </source>
</evidence>
<organism evidence="15 16">
    <name type="scientific">Bacillus methanolicus PB1</name>
    <dbReference type="NCBI Taxonomy" id="997296"/>
    <lineage>
        <taxon>Bacteria</taxon>
        <taxon>Bacillati</taxon>
        <taxon>Bacillota</taxon>
        <taxon>Bacilli</taxon>
        <taxon>Bacillales</taxon>
        <taxon>Bacillaceae</taxon>
        <taxon>Bacillus</taxon>
    </lineage>
</organism>
<keyword evidence="6 12" id="KW-0653">Protein transport</keyword>
<dbReference type="InterPro" id="IPR001708">
    <property type="entry name" value="YidC/ALB3/OXA1/COX18"/>
</dbReference>
<proteinExistence type="inferred from homology"/>
<keyword evidence="4 12" id="KW-0812">Transmembrane</keyword>
<evidence type="ECO:0000259" key="14">
    <source>
        <dbReference type="Pfam" id="PF02096"/>
    </source>
</evidence>
<dbReference type="InterPro" id="IPR047196">
    <property type="entry name" value="YidC_ALB_C"/>
</dbReference>
<keyword evidence="2 12" id="KW-0813">Transport</keyword>
<feature type="transmembrane region" description="Helical" evidence="12">
    <location>
        <begin position="132"/>
        <end position="153"/>
    </location>
</feature>
<gene>
    <name evidence="12" type="primary">yidC</name>
    <name evidence="15" type="ORF">PB1_11424</name>
</gene>
<feature type="transmembrane region" description="Helical" evidence="12">
    <location>
        <begin position="49"/>
        <end position="77"/>
    </location>
</feature>
<dbReference type="AlphaFoldDB" id="I3DV96"/>
<dbReference type="HAMAP" id="MF_01811">
    <property type="entry name" value="YidC_type2"/>
    <property type="match status" value="1"/>
</dbReference>
<dbReference type="OrthoDB" id="9780552at2"/>
<evidence type="ECO:0000313" key="15">
    <source>
        <dbReference type="EMBL" id="EIJ78167.1"/>
    </source>
</evidence>
<evidence type="ECO:0000256" key="9">
    <source>
        <dbReference type="ARBA" id="ARBA00023139"/>
    </source>
</evidence>
<keyword evidence="3 12" id="KW-1003">Cell membrane</keyword>
<protein>
    <recommendedName>
        <fullName evidence="12">Membrane protein insertase YidC</fullName>
    </recommendedName>
    <alternativeName>
        <fullName evidence="12">Foldase YidC</fullName>
    </alternativeName>
    <alternativeName>
        <fullName evidence="12">Membrane integrase YidC</fullName>
    </alternativeName>
    <alternativeName>
        <fullName evidence="12">Membrane protein YidC</fullName>
    </alternativeName>
</protein>
<evidence type="ECO:0000256" key="5">
    <source>
        <dbReference type="ARBA" id="ARBA00022729"/>
    </source>
</evidence>
<feature type="signal peptide" evidence="13">
    <location>
        <begin position="1"/>
        <end position="27"/>
    </location>
</feature>
<evidence type="ECO:0000256" key="8">
    <source>
        <dbReference type="ARBA" id="ARBA00023136"/>
    </source>
</evidence>
<keyword evidence="11 12" id="KW-0449">Lipoprotein</keyword>